<dbReference type="SUPFAM" id="SSF47384">
    <property type="entry name" value="Homodimeric domain of signal transducing histidine kinase"/>
    <property type="match status" value="1"/>
</dbReference>
<feature type="compositionally biased region" description="Low complexity" evidence="7">
    <location>
        <begin position="575"/>
        <end position="590"/>
    </location>
</feature>
<dbReference type="Gene3D" id="1.10.287.130">
    <property type="match status" value="1"/>
</dbReference>
<dbReference type="InterPro" id="IPR036890">
    <property type="entry name" value="HATPase_C_sf"/>
</dbReference>
<feature type="region of interest" description="Disordered" evidence="7">
    <location>
        <begin position="202"/>
        <end position="223"/>
    </location>
</feature>
<dbReference type="SMART" id="SM00448">
    <property type="entry name" value="REC"/>
    <property type="match status" value="1"/>
</dbReference>
<dbReference type="SMART" id="SM00388">
    <property type="entry name" value="HisKA"/>
    <property type="match status" value="1"/>
</dbReference>
<dbReference type="InterPro" id="IPR001789">
    <property type="entry name" value="Sig_transdc_resp-reg_receiver"/>
</dbReference>
<dbReference type="CDD" id="cd16922">
    <property type="entry name" value="HATPase_EvgS-ArcB-TorS-like"/>
    <property type="match status" value="1"/>
</dbReference>
<dbReference type="OrthoDB" id="303614at2759"/>
<dbReference type="CDD" id="cd17546">
    <property type="entry name" value="REC_hyHK_CKI1_RcsC-like"/>
    <property type="match status" value="1"/>
</dbReference>
<accession>A0A135US83</accession>
<name>A0A135US83_9PEZI</name>
<dbReference type="GO" id="GO:0009927">
    <property type="term" value="F:histidine phosphotransfer kinase activity"/>
    <property type="evidence" value="ECO:0007669"/>
    <property type="project" value="TreeGrafter"/>
</dbReference>
<dbReference type="CDD" id="cd00082">
    <property type="entry name" value="HisKA"/>
    <property type="match status" value="1"/>
</dbReference>
<keyword evidence="3 6" id="KW-0597">Phosphoprotein</keyword>
<dbReference type="Pfam" id="PF13426">
    <property type="entry name" value="PAS_9"/>
    <property type="match status" value="1"/>
</dbReference>
<feature type="compositionally biased region" description="Polar residues" evidence="7">
    <location>
        <begin position="838"/>
        <end position="848"/>
    </location>
</feature>
<feature type="domain" description="PAC" evidence="11">
    <location>
        <begin position="1326"/>
        <end position="1380"/>
    </location>
</feature>
<dbReference type="Proteomes" id="UP000070121">
    <property type="component" value="Unassembled WGS sequence"/>
</dbReference>
<feature type="region of interest" description="Disordered" evidence="7">
    <location>
        <begin position="707"/>
        <end position="731"/>
    </location>
</feature>
<dbReference type="PROSITE" id="PS50109">
    <property type="entry name" value="HIS_KIN"/>
    <property type="match status" value="1"/>
</dbReference>
<feature type="compositionally biased region" description="Polar residues" evidence="7">
    <location>
        <begin position="406"/>
        <end position="417"/>
    </location>
</feature>
<dbReference type="Pfam" id="PF00072">
    <property type="entry name" value="Response_reg"/>
    <property type="match status" value="1"/>
</dbReference>
<feature type="region of interest" description="Disordered" evidence="7">
    <location>
        <begin position="574"/>
        <end position="664"/>
    </location>
</feature>
<evidence type="ECO:0000259" key="9">
    <source>
        <dbReference type="PROSITE" id="PS50110"/>
    </source>
</evidence>
<feature type="region of interest" description="Disordered" evidence="7">
    <location>
        <begin position="1649"/>
        <end position="1698"/>
    </location>
</feature>
<reference evidence="12 13" key="1">
    <citation type="submission" date="2014-02" db="EMBL/GenBank/DDBJ databases">
        <title>The genome sequence of Colletotrichum salicis CBS 607.94.</title>
        <authorList>
            <person name="Baroncelli R."/>
            <person name="Thon M.R."/>
        </authorList>
    </citation>
    <scope>NUCLEOTIDE SEQUENCE [LARGE SCALE GENOMIC DNA]</scope>
    <source>
        <strain evidence="12 13">CBS 607.94</strain>
    </source>
</reference>
<feature type="domain" description="Histidine kinase" evidence="8">
    <location>
        <begin position="1391"/>
        <end position="1617"/>
    </location>
</feature>
<dbReference type="GO" id="GO:0000155">
    <property type="term" value="F:phosphorelay sensor kinase activity"/>
    <property type="evidence" value="ECO:0007669"/>
    <property type="project" value="InterPro"/>
</dbReference>
<feature type="compositionally biased region" description="Basic and acidic residues" evidence="7">
    <location>
        <begin position="708"/>
        <end position="718"/>
    </location>
</feature>
<dbReference type="InterPro" id="IPR004358">
    <property type="entry name" value="Sig_transdc_His_kin-like_C"/>
</dbReference>
<feature type="compositionally biased region" description="Basic and acidic residues" evidence="7">
    <location>
        <begin position="25"/>
        <end position="34"/>
    </location>
</feature>
<evidence type="ECO:0000259" key="8">
    <source>
        <dbReference type="PROSITE" id="PS50109"/>
    </source>
</evidence>
<feature type="region of interest" description="Disordered" evidence="7">
    <location>
        <begin position="1715"/>
        <end position="1754"/>
    </location>
</feature>
<dbReference type="CDD" id="cd00130">
    <property type="entry name" value="PAS"/>
    <property type="match status" value="2"/>
</dbReference>
<evidence type="ECO:0000256" key="2">
    <source>
        <dbReference type="ARBA" id="ARBA00012438"/>
    </source>
</evidence>
<dbReference type="SUPFAM" id="SSF55785">
    <property type="entry name" value="PYP-like sensor domain (PAS domain)"/>
    <property type="match status" value="2"/>
</dbReference>
<dbReference type="InterPro" id="IPR035965">
    <property type="entry name" value="PAS-like_dom_sf"/>
</dbReference>
<dbReference type="Pfam" id="PF02518">
    <property type="entry name" value="HATPase_c"/>
    <property type="match status" value="1"/>
</dbReference>
<dbReference type="PANTHER" id="PTHR43047">
    <property type="entry name" value="TWO-COMPONENT HISTIDINE PROTEIN KINASE"/>
    <property type="match status" value="1"/>
</dbReference>
<dbReference type="SMART" id="SM00387">
    <property type="entry name" value="HATPase_c"/>
    <property type="match status" value="1"/>
</dbReference>
<dbReference type="InterPro" id="IPR000700">
    <property type="entry name" value="PAS-assoc_C"/>
</dbReference>
<dbReference type="EC" id="2.7.13.3" evidence="2"/>
<feature type="compositionally biased region" description="Polar residues" evidence="7">
    <location>
        <begin position="202"/>
        <end position="211"/>
    </location>
</feature>
<dbReference type="PROSITE" id="PS50112">
    <property type="entry name" value="PAS"/>
    <property type="match status" value="1"/>
</dbReference>
<feature type="compositionally biased region" description="Polar residues" evidence="7">
    <location>
        <begin position="889"/>
        <end position="911"/>
    </location>
</feature>
<dbReference type="FunFam" id="3.30.565.10:FF:000010">
    <property type="entry name" value="Sensor histidine kinase RcsC"/>
    <property type="match status" value="1"/>
</dbReference>
<dbReference type="SMART" id="SM00091">
    <property type="entry name" value="PAS"/>
    <property type="match status" value="2"/>
</dbReference>
<dbReference type="FunFam" id="3.40.50.2300:FF:000158">
    <property type="entry name" value="Sensor histidine kinase/response regulator"/>
    <property type="match status" value="1"/>
</dbReference>
<dbReference type="SMART" id="SM00086">
    <property type="entry name" value="PAC"/>
    <property type="match status" value="2"/>
</dbReference>
<dbReference type="Pfam" id="PF00512">
    <property type="entry name" value="HisKA"/>
    <property type="match status" value="1"/>
</dbReference>
<keyword evidence="4" id="KW-0808">Transferase</keyword>
<proteinExistence type="predicted"/>
<dbReference type="STRING" id="1209931.A0A135US83"/>
<evidence type="ECO:0000313" key="12">
    <source>
        <dbReference type="EMBL" id="KXH63264.1"/>
    </source>
</evidence>
<evidence type="ECO:0000256" key="6">
    <source>
        <dbReference type="PROSITE-ProRule" id="PRU00169"/>
    </source>
</evidence>
<comment type="catalytic activity">
    <reaction evidence="1">
        <text>ATP + protein L-histidine = ADP + protein N-phospho-L-histidine.</text>
        <dbReference type="EC" id="2.7.13.3"/>
    </reaction>
</comment>
<dbReference type="InterPro" id="IPR000014">
    <property type="entry name" value="PAS"/>
</dbReference>
<feature type="domain" description="Response regulatory" evidence="9">
    <location>
        <begin position="1927"/>
        <end position="2049"/>
    </location>
</feature>
<dbReference type="Gene3D" id="3.30.450.20">
    <property type="entry name" value="PAS domain"/>
    <property type="match status" value="2"/>
</dbReference>
<evidence type="ECO:0000313" key="13">
    <source>
        <dbReference type="Proteomes" id="UP000070121"/>
    </source>
</evidence>
<feature type="region of interest" description="Disordered" evidence="7">
    <location>
        <begin position="882"/>
        <end position="918"/>
    </location>
</feature>
<feature type="region of interest" description="Disordered" evidence="7">
    <location>
        <begin position="380"/>
        <end position="454"/>
    </location>
</feature>
<dbReference type="PANTHER" id="PTHR43047:SF74">
    <property type="entry name" value="HISTIDINE KINASE-RELATED"/>
    <property type="match status" value="1"/>
</dbReference>
<dbReference type="InterPro" id="IPR011006">
    <property type="entry name" value="CheY-like_superfamily"/>
</dbReference>
<dbReference type="PRINTS" id="PR00344">
    <property type="entry name" value="BCTRLSENSOR"/>
</dbReference>
<dbReference type="FunFam" id="1.10.287.130:FF:000050">
    <property type="entry name" value="Related to histidine kinase"/>
    <property type="match status" value="1"/>
</dbReference>
<feature type="region of interest" description="Disordered" evidence="7">
    <location>
        <begin position="1011"/>
        <end position="1036"/>
    </location>
</feature>
<dbReference type="PROSITE" id="PS50110">
    <property type="entry name" value="RESPONSE_REGULATORY"/>
    <property type="match status" value="1"/>
</dbReference>
<dbReference type="SUPFAM" id="SSF52172">
    <property type="entry name" value="CheY-like"/>
    <property type="match status" value="1"/>
</dbReference>
<feature type="compositionally biased region" description="Polar residues" evidence="7">
    <location>
        <begin position="1653"/>
        <end position="1662"/>
    </location>
</feature>
<feature type="compositionally biased region" description="Basic and acidic residues" evidence="7">
    <location>
        <begin position="66"/>
        <end position="81"/>
    </location>
</feature>
<dbReference type="EMBL" id="JFFI01001102">
    <property type="protein sequence ID" value="KXH63264.1"/>
    <property type="molecule type" value="Genomic_DNA"/>
</dbReference>
<gene>
    <name evidence="12" type="ORF">CSAL01_11780</name>
</gene>
<evidence type="ECO:0000256" key="5">
    <source>
        <dbReference type="ARBA" id="ARBA00022777"/>
    </source>
</evidence>
<dbReference type="PROSITE" id="PS50113">
    <property type="entry name" value="PAC"/>
    <property type="match status" value="2"/>
</dbReference>
<dbReference type="InterPro" id="IPR005467">
    <property type="entry name" value="His_kinase_dom"/>
</dbReference>
<protein>
    <recommendedName>
        <fullName evidence="2">histidine kinase</fullName>
        <ecNumber evidence="2">2.7.13.3</ecNumber>
    </recommendedName>
</protein>
<evidence type="ECO:0000256" key="3">
    <source>
        <dbReference type="ARBA" id="ARBA00022553"/>
    </source>
</evidence>
<dbReference type="InterPro" id="IPR036097">
    <property type="entry name" value="HisK_dim/P_sf"/>
</dbReference>
<keyword evidence="5" id="KW-0418">Kinase</keyword>
<feature type="compositionally biased region" description="Polar residues" evidence="7">
    <location>
        <begin position="1730"/>
        <end position="1747"/>
    </location>
</feature>
<feature type="compositionally biased region" description="Basic and acidic residues" evidence="7">
    <location>
        <begin position="418"/>
        <end position="427"/>
    </location>
</feature>
<feature type="region of interest" description="Disordered" evidence="7">
    <location>
        <begin position="838"/>
        <end position="867"/>
    </location>
</feature>
<feature type="domain" description="PAS" evidence="10">
    <location>
        <begin position="1174"/>
        <end position="1229"/>
    </location>
</feature>
<dbReference type="InterPro" id="IPR013655">
    <property type="entry name" value="PAS_fold_3"/>
</dbReference>
<evidence type="ECO:0000256" key="7">
    <source>
        <dbReference type="SAM" id="MobiDB-lite"/>
    </source>
</evidence>
<feature type="modified residue" description="4-aspartylphosphate" evidence="6">
    <location>
        <position position="1979"/>
    </location>
</feature>
<keyword evidence="13" id="KW-1185">Reference proteome</keyword>
<dbReference type="Pfam" id="PF08447">
    <property type="entry name" value="PAS_3"/>
    <property type="match status" value="1"/>
</dbReference>
<dbReference type="GO" id="GO:0005886">
    <property type="term" value="C:plasma membrane"/>
    <property type="evidence" value="ECO:0007669"/>
    <property type="project" value="TreeGrafter"/>
</dbReference>
<evidence type="ECO:0000259" key="10">
    <source>
        <dbReference type="PROSITE" id="PS50112"/>
    </source>
</evidence>
<feature type="domain" description="PAC" evidence="11">
    <location>
        <begin position="1115"/>
        <end position="1167"/>
    </location>
</feature>
<evidence type="ECO:0000256" key="1">
    <source>
        <dbReference type="ARBA" id="ARBA00000085"/>
    </source>
</evidence>
<comment type="caution">
    <text evidence="12">The sequence shown here is derived from an EMBL/GenBank/DDBJ whole genome shotgun (WGS) entry which is preliminary data.</text>
</comment>
<evidence type="ECO:0000256" key="4">
    <source>
        <dbReference type="ARBA" id="ARBA00022679"/>
    </source>
</evidence>
<feature type="compositionally biased region" description="Basic and acidic residues" evidence="7">
    <location>
        <begin position="603"/>
        <end position="617"/>
    </location>
</feature>
<dbReference type="SUPFAM" id="SSF55874">
    <property type="entry name" value="ATPase domain of HSP90 chaperone/DNA topoisomerase II/histidine kinase"/>
    <property type="match status" value="1"/>
</dbReference>
<feature type="compositionally biased region" description="Low complexity" evidence="7">
    <location>
        <begin position="1011"/>
        <end position="1021"/>
    </location>
</feature>
<dbReference type="Gene3D" id="3.40.50.2300">
    <property type="match status" value="1"/>
</dbReference>
<feature type="compositionally biased region" description="Low complexity" evidence="7">
    <location>
        <begin position="1670"/>
        <end position="1689"/>
    </location>
</feature>
<dbReference type="InterPro" id="IPR003661">
    <property type="entry name" value="HisK_dim/P_dom"/>
</dbReference>
<evidence type="ECO:0000259" key="11">
    <source>
        <dbReference type="PROSITE" id="PS50113"/>
    </source>
</evidence>
<dbReference type="Gene3D" id="3.30.565.10">
    <property type="entry name" value="Histidine kinase-like ATPase, C-terminal domain"/>
    <property type="match status" value="1"/>
</dbReference>
<organism evidence="12 13">
    <name type="scientific">Colletotrichum salicis</name>
    <dbReference type="NCBI Taxonomy" id="1209931"/>
    <lineage>
        <taxon>Eukaryota</taxon>
        <taxon>Fungi</taxon>
        <taxon>Dikarya</taxon>
        <taxon>Ascomycota</taxon>
        <taxon>Pezizomycotina</taxon>
        <taxon>Sordariomycetes</taxon>
        <taxon>Hypocreomycetidae</taxon>
        <taxon>Glomerellales</taxon>
        <taxon>Glomerellaceae</taxon>
        <taxon>Colletotrichum</taxon>
        <taxon>Colletotrichum acutatum species complex</taxon>
    </lineage>
</organism>
<feature type="region of interest" description="Disordered" evidence="7">
    <location>
        <begin position="1"/>
        <end position="148"/>
    </location>
</feature>
<sequence length="2049" mass="223927">MPSTSLPVDKKDSSSARRLSLPRRTTPDSKKSPIKESPVNLPSPRHGLTLDSLKSSRIARAAMSDVSKEQSSKSSADRSRAQIEPFVTKAASPGGVGPDTNLKRSVGVSRTDDDVAGGMSGKEAKSKTETAAGTDDDTPPALSESQIQLNRYRERLARDLEKREMATRGLMATTPDKVRVSPIQEESGNSPRTQAGIAGLATTTSTESGNTIRGGMTPGNIAGTPSYPFPRMYTPGYGPGAMNRPFRNMSPTAAAFMSQGMSFEGFGAAQDRVMSGSSTPASALTFLPAGATGQLEGDFPSPNLYDLSLMLNAEPGTDAWWNTVVQIMRDVYKAERVTLAVPADSTDIENVPWGQKATYNEHQEDDLSLGYMARGSSLIPSSAGDIGSEEPPLPEDPARPRLLSRPSLQTRHSFTTYEENRERKGNSNERLLPSRRPAQLGRSKSYFPPGKATEDIVQEPLGPALNQSALAEHDAEEPNIPSWEAPIGANSDTEGRVLPVLQALDYEADPLIDHGGVMRVLERSKVIALTRSYPYLQNLPEETPIKSKVTASTTSAEAAWKKLKRGRIESTQKLSTILSGSSSSWSSSRSHSGDNPSSIISRLSEDEPRPPTPKYEEFEQAPPSPWSQSPAPSPAVRADPNENPFFTDAMVDEDSFNPESAPADYTGMRPPEAIGVDNAWTVLHIPLTHLLLSKPVHPFKLDTTVLEQKSHSRNRSEAQDPSGGEDDDDAASFSWQRKDKPAPIAILSILSPVIPYPPNLRHSLEYLAPHLATSFSLCRHYTNLETELAGLNRRRPNTAGFGALAADGRPLADPSSIGNLSFMASDDMAAQRSLAGSITSPSDYSGVSKSAAGSPLGTPGSMHHAIDKTGFATSPAQVGGDSYFGSKLKPSSSRAEMASATSQRTRSSGESSPMDKRQARLSASYKLLNKEPAQTSGDSEDLVELNVESRVSTPGGSNRVLSHELKNYLDEIAVLEPRLKSSDQKSSDGGHHTLLHSYGADFATSFQSLPPSSSVVSRPVPHTAPTRTGSINVGPVDMPPPSDRLNGLILDSLPAHVFVSLPQSGEIVWVNSRYLTYRGQTVSDLAADPWGSIHPDDRDEYLKSWSHSLRTGEQFSRTVRIRRFDGAYRWFYARAVASRDKRGVMMQFLGSYMDIHDQHIAELKAARQEEIEASEAKHRLLANLIPQIIFTATEDEGITFANEQWLSYTGQSFEDCLGLGFMDFVHPEDLAKCHIPTDRPPTPMPFKFDRSGHQEPMSSEATLASLVSGKSQSQLETNLRGIHQALSRNTSSSSSSVYEMPTADLTALARQGIIKVTTDSNGRLSYTTEVRLRSKNGEYRWHLIRCVEIDNIDFGNGASSYFGSATDINDHKLLEAKLKEAMESKSRFLSNMSHEIRTPLIGISGMVSFLQDTILNEEQRDYTNTIQTSANSLLMIINDILDLSKVDAGMMKLKYEWFHTRSLIEDVNELVSTMAIAKRLELNYIVEEDVPAWVKGDKVRIRQVLLNVIGNAIKFTAEGEVFSRCRVHTNKDSVHDQHEIVLEFAIIDTGRGFSKEEADLIFKPFSQIDGSSTRQHGGSGLGLVISRQLVELHGGKMEGSAVPGKGSTFTFTAKFALPTKEDHPDVPLSPESLQPTSRVTQEVAVMLPPKNLPSPTVASTDSPKTDTEFTSPAVVSSGSSAPSVKSTVSRATERTSVTSVSSINVGLVRFSEAARASGQDLSQMKLELPSSESSPGKTPTPETSKPTNPEDLKPPMYSILIICPQTHSREATAQHIEMTLPKDAPHQITALDSTEKAQKLLGGEGSVNFTHIVLNLPSPEEIIGLMEQITKSTTISNTIILILSDSVQRQAVMRLATDTKYEKLVSENVVTFIYKPVKPSRFAVIFDPDKVRDLSVDRNRSTAQRMVETQKASYQEIGKRMGNKGYKVLLVEDNPVNQKVLQKYLKKVGVEVEVAADGAECTEMVFGHAHNYYSLILCDLHMPRKDGYQACREIRQWEKEQGFKKLPIIALSANVMSDVQEKCVAAGFSDYVTKPVDFIDLSRAMSRFF</sequence>
<dbReference type="InterPro" id="IPR001610">
    <property type="entry name" value="PAC"/>
</dbReference>
<dbReference type="InterPro" id="IPR003594">
    <property type="entry name" value="HATPase_dom"/>
</dbReference>